<dbReference type="EMBL" id="CABVLU010000001">
    <property type="protein sequence ID" value="VVT43802.1"/>
    <property type="molecule type" value="Genomic_DNA"/>
</dbReference>
<evidence type="ECO:0000256" key="1">
    <source>
        <dbReference type="ARBA" id="ARBA00006484"/>
    </source>
</evidence>
<reference evidence="5 6" key="1">
    <citation type="submission" date="2019-09" db="EMBL/GenBank/DDBJ databases">
        <authorList>
            <person name="Brejova B."/>
        </authorList>
    </citation>
    <scope>NUCLEOTIDE SEQUENCE [LARGE SCALE GENOMIC DNA]</scope>
</reference>
<keyword evidence="2" id="KW-0521">NADP</keyword>
<name>A0A5E8B2G1_9ASCO</name>
<evidence type="ECO:0000256" key="3">
    <source>
        <dbReference type="ARBA" id="ARBA00023002"/>
    </source>
</evidence>
<feature type="region of interest" description="Disordered" evidence="4">
    <location>
        <begin position="401"/>
        <end position="435"/>
    </location>
</feature>
<keyword evidence="6" id="KW-1185">Reference proteome</keyword>
<accession>A0A5E8B2G1</accession>
<evidence type="ECO:0000313" key="5">
    <source>
        <dbReference type="EMBL" id="VVT43802.1"/>
    </source>
</evidence>
<evidence type="ECO:0000313" key="6">
    <source>
        <dbReference type="Proteomes" id="UP000398389"/>
    </source>
</evidence>
<evidence type="ECO:0000256" key="2">
    <source>
        <dbReference type="ARBA" id="ARBA00022857"/>
    </source>
</evidence>
<proteinExistence type="inferred from homology"/>
<dbReference type="RefSeq" id="XP_031850768.1">
    <property type="nucleotide sequence ID" value="XM_031994877.1"/>
</dbReference>
<dbReference type="PRINTS" id="PR00080">
    <property type="entry name" value="SDRFAMILY"/>
</dbReference>
<dbReference type="PANTHER" id="PTHR24320">
    <property type="entry name" value="RETINOL DEHYDROGENASE"/>
    <property type="match status" value="1"/>
</dbReference>
<dbReference type="PRINTS" id="PR00081">
    <property type="entry name" value="GDHRDH"/>
</dbReference>
<keyword evidence="3" id="KW-0560">Oxidoreductase</keyword>
<protein>
    <submittedName>
        <fullName evidence="5">Uncharacterized protein</fullName>
    </submittedName>
</protein>
<comment type="similarity">
    <text evidence="1">Belongs to the short-chain dehydrogenases/reductases (SDR) family.</text>
</comment>
<organism evidence="5 6">
    <name type="scientific">Magnusiomyces paraingens</name>
    <dbReference type="NCBI Taxonomy" id="2606893"/>
    <lineage>
        <taxon>Eukaryota</taxon>
        <taxon>Fungi</taxon>
        <taxon>Dikarya</taxon>
        <taxon>Ascomycota</taxon>
        <taxon>Saccharomycotina</taxon>
        <taxon>Dipodascomycetes</taxon>
        <taxon>Dipodascales</taxon>
        <taxon>Dipodascaceae</taxon>
        <taxon>Magnusiomyces</taxon>
    </lineage>
</organism>
<dbReference type="InterPro" id="IPR002347">
    <property type="entry name" value="SDR_fam"/>
</dbReference>
<dbReference type="AlphaFoldDB" id="A0A5E8B2G1"/>
<feature type="region of interest" description="Disordered" evidence="4">
    <location>
        <begin position="1"/>
        <end position="21"/>
    </location>
</feature>
<feature type="compositionally biased region" description="Basic residues" evidence="4">
    <location>
        <begin position="413"/>
        <end position="424"/>
    </location>
</feature>
<gene>
    <name evidence="5" type="ORF">SAPINGB_P000153</name>
</gene>
<dbReference type="SUPFAM" id="SSF51735">
    <property type="entry name" value="NAD(P)-binding Rossmann-fold domains"/>
    <property type="match status" value="1"/>
</dbReference>
<sequence>MSSSTTPIGTPSNEFNPNTLPFNDPKVSKKVAIVTGGNSGIGYFTVLHLYMHGWTVYMAARNPTKASDAIAKVKQEATERKQSLPAEAVFGSLEFVKLDLSSLAQVKQATAEFIKKESQLDLLINNAGVMLVPIQMTEDNLDIQIQTNHVSPLFFSLCLIPLLEKSKNPRIVMVSSDAYSASTDPEDISELYRCWPTFISGWRRYGNSKTAIIQATKVLAKRYPNILSVSLHPGVSLESGLMDHWKNMPVVGYLIKGLGVLAKRMSLEECCYNTLFTGLSPDVNIETSNGEYFMPVGYDTELLDFCTDKKKIDRTWAWTTTQLVSRGFLKSEEAKNGYIINSNTNGMDNIMRIESLLCQSITDSESMVVNFEYNPHALLCAPTNYLEFDSSESSLQSQECLNAGSSWHTPKGERKKPVRKRRTPKVSPEPSNNDCASPRFRFVNYAQHHWAPQPPSPSLPLSLNHQVEEDKSQVRDEETICTGEDTDAVCQNGFWAEAFLRECGIVYEDSAISACNSAVSMNEYDSEFEEVQVANLGDKKSEMVRSSAPSPEPVSFRFKQYSGVEMEKVVRMTKERARKKNKGPSPWRVVNKEIRNCGSGVSKTLRKKQS</sequence>
<dbReference type="InterPro" id="IPR036291">
    <property type="entry name" value="NAD(P)-bd_dom_sf"/>
</dbReference>
<dbReference type="OrthoDB" id="191139at2759"/>
<evidence type="ECO:0000256" key="4">
    <source>
        <dbReference type="SAM" id="MobiDB-lite"/>
    </source>
</evidence>
<dbReference type="Proteomes" id="UP000398389">
    <property type="component" value="Unassembled WGS sequence"/>
</dbReference>
<dbReference type="Gene3D" id="3.40.50.720">
    <property type="entry name" value="NAD(P)-binding Rossmann-like Domain"/>
    <property type="match status" value="1"/>
</dbReference>
<dbReference type="GO" id="GO:0016491">
    <property type="term" value="F:oxidoreductase activity"/>
    <property type="evidence" value="ECO:0007669"/>
    <property type="project" value="UniProtKB-KW"/>
</dbReference>
<dbReference type="Pfam" id="PF00106">
    <property type="entry name" value="adh_short"/>
    <property type="match status" value="1"/>
</dbReference>
<dbReference type="GeneID" id="43578977"/>
<dbReference type="PANTHER" id="PTHR24320:SF282">
    <property type="entry name" value="WW DOMAIN-CONTAINING OXIDOREDUCTASE"/>
    <property type="match status" value="1"/>
</dbReference>